<sequence length="853" mass="94934">MPASTQPAAYGEAARKPNVLAPLQETELVTSKPVLPAEIISTILDFLSAPDLLRFARVSKRMKEMVYDDTRWVQMLQSMNCWSETEARKRFEDAMRRKYEAQKSKGKAANLADVTTGAPNSVDGARKTSVTLFDASEEEQRLKEPVKSVIGMISQNGSVIDGIGTMNLAPGTPTRDSTSPQPATAMLTVLKTVRSIRGFARHEFGRVYGTLAPLYFDLARSRNHNDPAVFRIFREPEHQAQMLAQLKIFARSDIYQGWQNREEKLDAMMGIFENAVLREFEQAYEAGDIDGKMRRFAHVLVILNGGQAGVDLFIHKHPIMFEKLKLGDPMDCINKAPTGSISLEPSHEFFSRLSAAINEQSSVIDRVFPQTVDVFLPFLERIGEDVISEYVTPLLDESHERNIESYLKAVAGIFEQCFRFGRSLKPAIGSGSLFHKDVNRILARVFEPHVDLFLQEELDFFKKKSDAEVSGWERKIHDQDAATESFFMSNINRQADKRDFLSSFKKVVMLPVNALPNIPISSPFSTNKPTALAPPNTNGTSLEIPSGSSQIPTRPATPTLDAISSLPGTRSPSPAPAPTTELAAKAAIMNTKLKGIRSLFSIEVALDLIHTAKSSIERVALFVGLDDQTGEEAKEQCQTIFVLLLQTLGSRHIKSGFDKAVDHLSAYNPREADEHDQLGVAPLVMFLELVNVGDLILQMVDVFFEQELVAKKLTDRNDFLDPSVKEKKRFEQMLDERVAAGLNKGIDVLMAEVDYICATMQKPSDFNPEASGNPDNRTFDIGPSQTAKQIVEVVSSHTKMLIGSTDKNMLDVFNQEVGLRLFTALCKHLKRQRISVDGSITLIRQVNCLPRSL</sequence>
<proteinExistence type="predicted"/>
<organism evidence="2 3">
    <name type="scientific">Trichoglossum hirsutum</name>
    <dbReference type="NCBI Taxonomy" id="265104"/>
    <lineage>
        <taxon>Eukaryota</taxon>
        <taxon>Fungi</taxon>
        <taxon>Dikarya</taxon>
        <taxon>Ascomycota</taxon>
        <taxon>Pezizomycotina</taxon>
        <taxon>Geoglossomycetes</taxon>
        <taxon>Geoglossales</taxon>
        <taxon>Geoglossaceae</taxon>
        <taxon>Trichoglossum</taxon>
    </lineage>
</organism>
<feature type="domain" description="F-box" evidence="1">
    <location>
        <begin position="29"/>
        <end position="75"/>
    </location>
</feature>
<dbReference type="Pfam" id="PF12937">
    <property type="entry name" value="F-box-like"/>
    <property type="match status" value="1"/>
</dbReference>
<evidence type="ECO:0000259" key="1">
    <source>
        <dbReference type="PROSITE" id="PS50181"/>
    </source>
</evidence>
<dbReference type="EMBL" id="JAGHQM010000608">
    <property type="protein sequence ID" value="KAH0559396.1"/>
    <property type="molecule type" value="Genomic_DNA"/>
</dbReference>
<dbReference type="InterPro" id="IPR001810">
    <property type="entry name" value="F-box_dom"/>
</dbReference>
<dbReference type="Proteomes" id="UP000750711">
    <property type="component" value="Unassembled WGS sequence"/>
</dbReference>
<dbReference type="GO" id="GO:0006887">
    <property type="term" value="P:exocytosis"/>
    <property type="evidence" value="ECO:0007669"/>
    <property type="project" value="TreeGrafter"/>
</dbReference>
<dbReference type="GO" id="GO:0000145">
    <property type="term" value="C:exocyst"/>
    <property type="evidence" value="ECO:0007669"/>
    <property type="project" value="TreeGrafter"/>
</dbReference>
<gene>
    <name evidence="2" type="ORF">GP486_004090</name>
</gene>
<keyword evidence="3" id="KW-1185">Reference proteome</keyword>
<dbReference type="GO" id="GO:0006893">
    <property type="term" value="P:Golgi to plasma membrane transport"/>
    <property type="evidence" value="ECO:0007669"/>
    <property type="project" value="TreeGrafter"/>
</dbReference>
<dbReference type="Pfam" id="PF07393">
    <property type="entry name" value="Sec10_HB"/>
    <property type="match status" value="1"/>
</dbReference>
<dbReference type="AlphaFoldDB" id="A0A9P8RQ89"/>
<comment type="caution">
    <text evidence="2">The sequence shown here is derived from an EMBL/GenBank/DDBJ whole genome shotgun (WGS) entry which is preliminary data.</text>
</comment>
<protein>
    <recommendedName>
        <fullName evidence="1">F-box domain-containing protein</fullName>
    </recommendedName>
</protein>
<dbReference type="SUPFAM" id="SSF81383">
    <property type="entry name" value="F-box domain"/>
    <property type="match status" value="1"/>
</dbReference>
<dbReference type="InterPro" id="IPR036047">
    <property type="entry name" value="F-box-like_dom_sf"/>
</dbReference>
<dbReference type="PROSITE" id="PS50181">
    <property type="entry name" value="FBOX"/>
    <property type="match status" value="1"/>
</dbReference>
<evidence type="ECO:0000313" key="3">
    <source>
        <dbReference type="Proteomes" id="UP000750711"/>
    </source>
</evidence>
<dbReference type="PANTHER" id="PTHR12100">
    <property type="entry name" value="SEC10"/>
    <property type="match status" value="1"/>
</dbReference>
<name>A0A9P8RQ89_9PEZI</name>
<dbReference type="SMART" id="SM00256">
    <property type="entry name" value="FBOX"/>
    <property type="match status" value="1"/>
</dbReference>
<dbReference type="InterPro" id="IPR009976">
    <property type="entry name" value="Sec10-like"/>
</dbReference>
<dbReference type="PANTHER" id="PTHR12100:SF1">
    <property type="entry name" value="RECYCLIN-1"/>
    <property type="match status" value="1"/>
</dbReference>
<dbReference type="Gene3D" id="1.20.1280.50">
    <property type="match status" value="1"/>
</dbReference>
<reference evidence="2" key="1">
    <citation type="submission" date="2021-03" db="EMBL/GenBank/DDBJ databases">
        <title>Comparative genomics and phylogenomic investigation of the class Geoglossomycetes provide insights into ecological specialization and systematics.</title>
        <authorList>
            <person name="Melie T."/>
            <person name="Pirro S."/>
            <person name="Miller A.N."/>
            <person name="Quandt A."/>
        </authorList>
    </citation>
    <scope>NUCLEOTIDE SEQUENCE</scope>
    <source>
        <strain evidence="2">CAQ_001_2017</strain>
    </source>
</reference>
<dbReference type="InterPro" id="IPR048627">
    <property type="entry name" value="Sec10_HB"/>
</dbReference>
<evidence type="ECO:0000313" key="2">
    <source>
        <dbReference type="EMBL" id="KAH0559396.1"/>
    </source>
</evidence>
<accession>A0A9P8RQ89</accession>